<comment type="caution">
    <text evidence="2">The sequence shown here is derived from an EMBL/GenBank/DDBJ whole genome shotgun (WGS) entry which is preliminary data.</text>
</comment>
<reference evidence="2 3" key="1">
    <citation type="submission" date="2016-03" db="EMBL/GenBank/DDBJ databases">
        <title>Genome sequence of Variovorax paradoxus KB5.</title>
        <authorList>
            <person name="Jeong H."/>
            <person name="Hong C.E."/>
            <person name="Jo S.H."/>
            <person name="Park J.M."/>
        </authorList>
    </citation>
    <scope>NUCLEOTIDE SEQUENCE [LARGE SCALE GENOMIC DNA]</scope>
    <source>
        <strain evidence="2 3">KB5</strain>
    </source>
</reference>
<evidence type="ECO:0000313" key="2">
    <source>
        <dbReference type="EMBL" id="OAK61420.1"/>
    </source>
</evidence>
<dbReference type="PIRSF" id="PIRSF017082">
    <property type="entry name" value="YflP"/>
    <property type="match status" value="1"/>
</dbReference>
<evidence type="ECO:0000256" key="1">
    <source>
        <dbReference type="ARBA" id="ARBA00006987"/>
    </source>
</evidence>
<dbReference type="SUPFAM" id="SSF53850">
    <property type="entry name" value="Periplasmic binding protein-like II"/>
    <property type="match status" value="1"/>
</dbReference>
<dbReference type="Pfam" id="PF03401">
    <property type="entry name" value="TctC"/>
    <property type="match status" value="1"/>
</dbReference>
<dbReference type="InterPro" id="IPR005064">
    <property type="entry name" value="BUG"/>
</dbReference>
<gene>
    <name evidence="2" type="ORF">A3K87_21070</name>
</gene>
<evidence type="ECO:0008006" key="4">
    <source>
        <dbReference type="Google" id="ProtNLM"/>
    </source>
</evidence>
<evidence type="ECO:0000313" key="3">
    <source>
        <dbReference type="Proteomes" id="UP000077852"/>
    </source>
</evidence>
<dbReference type="AlphaFoldDB" id="A0AA91DL76"/>
<dbReference type="EMBL" id="LVHG01000056">
    <property type="protein sequence ID" value="OAK61420.1"/>
    <property type="molecule type" value="Genomic_DNA"/>
</dbReference>
<comment type="similarity">
    <text evidence="1">Belongs to the UPF0065 (bug) family.</text>
</comment>
<dbReference type="Proteomes" id="UP000077852">
    <property type="component" value="Unassembled WGS sequence"/>
</dbReference>
<dbReference type="PANTHER" id="PTHR42928:SF5">
    <property type="entry name" value="BLR1237 PROTEIN"/>
    <property type="match status" value="1"/>
</dbReference>
<accession>A0AA91DL76</accession>
<dbReference type="Gene3D" id="3.40.190.10">
    <property type="entry name" value="Periplasmic binding protein-like II"/>
    <property type="match status" value="1"/>
</dbReference>
<dbReference type="Gene3D" id="3.40.190.150">
    <property type="entry name" value="Bordetella uptake gene, domain 1"/>
    <property type="match status" value="1"/>
</dbReference>
<protein>
    <recommendedName>
        <fullName evidence="4">Tripartite tricarboxylate transporter substrate binding protein</fullName>
    </recommendedName>
</protein>
<dbReference type="CDD" id="cd13578">
    <property type="entry name" value="PBP2_Bug27"/>
    <property type="match status" value="1"/>
</dbReference>
<proteinExistence type="inferred from homology"/>
<name>A0AA91DL76_VARPD</name>
<dbReference type="InterPro" id="IPR042100">
    <property type="entry name" value="Bug_dom1"/>
</dbReference>
<dbReference type="RefSeq" id="WP_081269239.1">
    <property type="nucleotide sequence ID" value="NZ_LVHG01000056.1"/>
</dbReference>
<sequence>MRRRHLLQAGALGAWSAFEPAARAETYPSKPVQIVVPFPPGGTNDLLARVMAQSLGERMPGSFVIDNRAGGAAGSVGAQAVAAARPDGYTLLLGNTASLAINQSVYPNLRYDPQRDFEPISVVGGSSLVLVVNSKVPARNVAEFVQLLRSSPGQYSYASAGAGSPLHLAGELFKYRTGTEMLHVPYRGTAPAYTDLLSGRVSAMFDNTTTAVQHTRAGTIRALAVTGARRSALFPQVPTLAEEGFREIEVLVWFGLVAPKSTDAAIISRLSQAVATIAKGEETSRRLVEFDIEPWGSTPDEMRRFMASESAKWKAVVQRSNIRLE</sequence>
<dbReference type="PANTHER" id="PTHR42928">
    <property type="entry name" value="TRICARBOXYLATE-BINDING PROTEIN"/>
    <property type="match status" value="1"/>
</dbReference>
<organism evidence="2 3">
    <name type="scientific">Variovorax paradoxus</name>
    <dbReference type="NCBI Taxonomy" id="34073"/>
    <lineage>
        <taxon>Bacteria</taxon>
        <taxon>Pseudomonadati</taxon>
        <taxon>Pseudomonadota</taxon>
        <taxon>Betaproteobacteria</taxon>
        <taxon>Burkholderiales</taxon>
        <taxon>Comamonadaceae</taxon>
        <taxon>Variovorax</taxon>
    </lineage>
</organism>